<dbReference type="PIRSF" id="PIRSF006487">
    <property type="entry name" value="GcvT"/>
    <property type="match status" value="1"/>
</dbReference>
<feature type="domain" description="Aminomethyltransferase C-terminal" evidence="9">
    <location>
        <begin position="269"/>
        <end position="346"/>
    </location>
</feature>
<evidence type="ECO:0000256" key="4">
    <source>
        <dbReference type="ARBA" id="ARBA00022679"/>
    </source>
</evidence>
<accession>H2C8A1</accession>
<dbReference type="OrthoDB" id="2001at2157"/>
<dbReference type="NCBIfam" id="NF001567">
    <property type="entry name" value="PRK00389.1"/>
    <property type="match status" value="1"/>
</dbReference>
<gene>
    <name evidence="10" type="ORF">MetMK1DRAFT_00028090</name>
</gene>
<dbReference type="eggNOG" id="arCOG00756">
    <property type="taxonomic scope" value="Archaea"/>
</dbReference>
<name>H2C8A1_9CREN</name>
<dbReference type="NCBIfam" id="TIGR00528">
    <property type="entry name" value="gcvT"/>
    <property type="match status" value="1"/>
</dbReference>
<evidence type="ECO:0000313" key="10">
    <source>
        <dbReference type="EMBL" id="EHP68377.1"/>
    </source>
</evidence>
<comment type="catalytic activity">
    <reaction evidence="6">
        <text>N(6)-[(R)-S(8)-aminomethyldihydrolipoyl]-L-lysyl-[protein] + (6S)-5,6,7,8-tetrahydrofolate = N(6)-[(R)-dihydrolipoyl]-L-lysyl-[protein] + (6R)-5,10-methylene-5,6,7,8-tetrahydrofolate + NH4(+)</text>
        <dbReference type="Rhea" id="RHEA:16945"/>
        <dbReference type="Rhea" id="RHEA-COMP:10475"/>
        <dbReference type="Rhea" id="RHEA-COMP:10492"/>
        <dbReference type="ChEBI" id="CHEBI:15636"/>
        <dbReference type="ChEBI" id="CHEBI:28938"/>
        <dbReference type="ChEBI" id="CHEBI:57453"/>
        <dbReference type="ChEBI" id="CHEBI:83100"/>
        <dbReference type="ChEBI" id="CHEBI:83143"/>
        <dbReference type="EC" id="2.1.2.10"/>
    </reaction>
</comment>
<dbReference type="InterPro" id="IPR027266">
    <property type="entry name" value="TrmE/GcvT-like"/>
</dbReference>
<evidence type="ECO:0000256" key="6">
    <source>
        <dbReference type="ARBA" id="ARBA00047665"/>
    </source>
</evidence>
<keyword evidence="3" id="KW-0032">Aminotransferase</keyword>
<evidence type="ECO:0000256" key="2">
    <source>
        <dbReference type="ARBA" id="ARBA00012616"/>
    </source>
</evidence>
<dbReference type="HOGENOM" id="CLU_007884_10_2_2"/>
<dbReference type="GO" id="GO:0005960">
    <property type="term" value="C:glycine cleavage complex"/>
    <property type="evidence" value="ECO:0007669"/>
    <property type="project" value="InterPro"/>
</dbReference>
<proteinExistence type="inferred from homology"/>
<dbReference type="GO" id="GO:0008483">
    <property type="term" value="F:transaminase activity"/>
    <property type="evidence" value="ECO:0007669"/>
    <property type="project" value="UniProtKB-KW"/>
</dbReference>
<dbReference type="InterPro" id="IPR028896">
    <property type="entry name" value="GcvT/YgfZ/DmdA"/>
</dbReference>
<dbReference type="Gene3D" id="2.40.30.110">
    <property type="entry name" value="Aminomethyltransferase beta-barrel domains"/>
    <property type="match status" value="1"/>
</dbReference>
<dbReference type="RefSeq" id="WP_009074719.1">
    <property type="nucleotide sequence ID" value="NZ_JH597770.1"/>
</dbReference>
<evidence type="ECO:0000256" key="1">
    <source>
        <dbReference type="ARBA" id="ARBA00008609"/>
    </source>
</evidence>
<sequence>MFRTPLLNFEEKLGANFGEFAGWEMPMSYSSYQEEHISVRQGAAFFDLSHMGRLRIRGAQKEVERLVAKEVSRASPGEMIGPTAFLTDKAGFVDDVMLYKVSDQEFLVVTNAINREKVIKWIRNNSSLDVEDLTFQLVMIAVQGRKIWDFLERIDLPFLRFMLNSKLEGRDVFLLSRSGWTGEDGIEFWSTPDVAESLLSSFISRGIKGAGLMARDSLRQEMGFVLYGEDIDETVNPIEARYWVFSLEKEFIGKEALVDSLKQGVDKLRVGFKLPKKLRVIPRNGSTFKIMGIPVGRVTSSSFSPYLERVIGMGYVDSKHFFLGGSMDVEVRGKDYNVKLSDFPLLK</sequence>
<organism evidence="10 11">
    <name type="scientific">Metallosphaera yellowstonensis MK1</name>
    <dbReference type="NCBI Taxonomy" id="671065"/>
    <lineage>
        <taxon>Archaea</taxon>
        <taxon>Thermoproteota</taxon>
        <taxon>Thermoprotei</taxon>
        <taxon>Sulfolobales</taxon>
        <taxon>Sulfolobaceae</taxon>
        <taxon>Metallosphaera</taxon>
    </lineage>
</organism>
<dbReference type="EMBL" id="JH597770">
    <property type="protein sequence ID" value="EHP68377.1"/>
    <property type="molecule type" value="Genomic_DNA"/>
</dbReference>
<dbReference type="Gene3D" id="3.30.1360.120">
    <property type="entry name" value="Probable tRNA modification gtpase trme, domain 1"/>
    <property type="match status" value="1"/>
</dbReference>
<dbReference type="Gene3D" id="3.30.70.1400">
    <property type="entry name" value="Aminomethyltransferase beta-barrel domains"/>
    <property type="match status" value="1"/>
</dbReference>
<dbReference type="InterPro" id="IPR006222">
    <property type="entry name" value="GCVT_N"/>
</dbReference>
<evidence type="ECO:0000256" key="7">
    <source>
        <dbReference type="PIRSR" id="PIRSR006487-1"/>
    </source>
</evidence>
<protein>
    <recommendedName>
        <fullName evidence="2">aminomethyltransferase</fullName>
        <ecNumber evidence="2">2.1.2.10</ecNumber>
    </recommendedName>
    <alternativeName>
        <fullName evidence="5">Glycine cleavage system T protein</fullName>
    </alternativeName>
</protein>
<dbReference type="Gene3D" id="4.10.1250.10">
    <property type="entry name" value="Aminomethyltransferase fragment"/>
    <property type="match status" value="1"/>
</dbReference>
<keyword evidence="11" id="KW-1185">Reference proteome</keyword>
<evidence type="ECO:0000313" key="11">
    <source>
        <dbReference type="Proteomes" id="UP000003980"/>
    </source>
</evidence>
<feature type="domain" description="GCVT N-terminal" evidence="8">
    <location>
        <begin position="10"/>
        <end position="242"/>
    </location>
</feature>
<dbReference type="InterPro" id="IPR029043">
    <property type="entry name" value="GcvT/YgfZ_C"/>
</dbReference>
<dbReference type="PANTHER" id="PTHR43757:SF2">
    <property type="entry name" value="AMINOMETHYLTRANSFERASE, MITOCHONDRIAL"/>
    <property type="match status" value="1"/>
</dbReference>
<dbReference type="InterPro" id="IPR013977">
    <property type="entry name" value="GcvT_C"/>
</dbReference>
<dbReference type="EC" id="2.1.2.10" evidence="2"/>
<feature type="binding site" evidence="7">
    <location>
        <position position="187"/>
    </location>
    <ligand>
        <name>substrate</name>
    </ligand>
</feature>
<reference evidence="10 11" key="1">
    <citation type="submission" date="2012-01" db="EMBL/GenBank/DDBJ databases">
        <title>Improved High-Quality Draft sequence of Metallosphaera yellowstonensis MK1.</title>
        <authorList>
            <consortium name="US DOE Joint Genome Institute"/>
            <person name="Lucas S."/>
            <person name="Han J."/>
            <person name="Cheng J.-F."/>
            <person name="Goodwin L."/>
            <person name="Pitluck S."/>
            <person name="Peters L."/>
            <person name="Teshima H."/>
            <person name="Detter J.C."/>
            <person name="Han C."/>
            <person name="Tapia R."/>
            <person name="Land M."/>
            <person name="Hauser L."/>
            <person name="Kyrpides N."/>
            <person name="Kozubal M."/>
            <person name="Macur R.E."/>
            <person name="Jay Z."/>
            <person name="Inskeep W."/>
            <person name="Woyke T."/>
        </authorList>
    </citation>
    <scope>NUCLEOTIDE SEQUENCE [LARGE SCALE GENOMIC DNA]</scope>
    <source>
        <strain evidence="10 11">MK1</strain>
    </source>
</reference>
<dbReference type="InterPro" id="IPR006223">
    <property type="entry name" value="GcvT"/>
</dbReference>
<dbReference type="GO" id="GO:0004047">
    <property type="term" value="F:aminomethyltransferase activity"/>
    <property type="evidence" value="ECO:0007669"/>
    <property type="project" value="UniProtKB-EC"/>
</dbReference>
<evidence type="ECO:0000259" key="9">
    <source>
        <dbReference type="Pfam" id="PF08669"/>
    </source>
</evidence>
<evidence type="ECO:0000259" key="8">
    <source>
        <dbReference type="Pfam" id="PF01571"/>
    </source>
</evidence>
<dbReference type="Pfam" id="PF01571">
    <property type="entry name" value="GCV_T"/>
    <property type="match status" value="1"/>
</dbReference>
<dbReference type="AlphaFoldDB" id="H2C8A1"/>
<evidence type="ECO:0000256" key="3">
    <source>
        <dbReference type="ARBA" id="ARBA00022576"/>
    </source>
</evidence>
<keyword evidence="4" id="KW-0808">Transferase</keyword>
<dbReference type="SUPFAM" id="SSF103025">
    <property type="entry name" value="Folate-binding domain"/>
    <property type="match status" value="1"/>
</dbReference>
<dbReference type="STRING" id="671065.MetMK1DRAFT_00028090"/>
<dbReference type="PANTHER" id="PTHR43757">
    <property type="entry name" value="AMINOMETHYLTRANSFERASE"/>
    <property type="match status" value="1"/>
</dbReference>
<evidence type="ECO:0000256" key="5">
    <source>
        <dbReference type="ARBA" id="ARBA00031395"/>
    </source>
</evidence>
<dbReference type="Proteomes" id="UP000003980">
    <property type="component" value="Unassembled WGS sequence"/>
</dbReference>
<dbReference type="SUPFAM" id="SSF101790">
    <property type="entry name" value="Aminomethyltransferase beta-barrel domain"/>
    <property type="match status" value="1"/>
</dbReference>
<dbReference type="GO" id="GO:0006546">
    <property type="term" value="P:glycine catabolic process"/>
    <property type="evidence" value="ECO:0007669"/>
    <property type="project" value="InterPro"/>
</dbReference>
<dbReference type="Pfam" id="PF08669">
    <property type="entry name" value="GCV_T_C"/>
    <property type="match status" value="1"/>
</dbReference>
<comment type="similarity">
    <text evidence="1">Belongs to the GcvT family.</text>
</comment>